<comment type="caution">
    <text evidence="1">The sequence shown here is derived from an EMBL/GenBank/DDBJ whole genome shotgun (WGS) entry which is preliminary data.</text>
</comment>
<dbReference type="CDD" id="cd10451">
    <property type="entry name" value="GIY-YIG_LuxR_like"/>
    <property type="match status" value="1"/>
</dbReference>
<dbReference type="RefSeq" id="WP_277566781.1">
    <property type="nucleotide sequence ID" value="NZ_JAPDHZ010000003.1"/>
</dbReference>
<accession>A0A9X4KH17</accession>
<dbReference type="Gene3D" id="3.40.1440.10">
    <property type="entry name" value="GIY-YIG endonuclease"/>
    <property type="match status" value="1"/>
</dbReference>
<sequence length="126" mass="14843">MDKQRKKQLADAYAQTFRAMGVYQIRNAENGKVLVRSSMDLDGARNRFEFMRQMNNNTLPELKADWDRYGGKAFEFSELDRIKPKEETVTDRAELKKYQEEVDALAELWVEKLQPFGERGYNRPQS</sequence>
<dbReference type="AlphaFoldDB" id="A0A9X4KH17"/>
<name>A0A9X4KH17_9BACL</name>
<organism evidence="1 2">
    <name type="scientific">Cohnella ginsengisoli</name>
    <dbReference type="NCBI Taxonomy" id="425004"/>
    <lineage>
        <taxon>Bacteria</taxon>
        <taxon>Bacillati</taxon>
        <taxon>Bacillota</taxon>
        <taxon>Bacilli</taxon>
        <taxon>Bacillales</taxon>
        <taxon>Paenibacillaceae</taxon>
        <taxon>Cohnella</taxon>
    </lineage>
</organism>
<protein>
    <submittedName>
        <fullName evidence="1">GIY-YIG nuclease family protein</fullName>
    </submittedName>
</protein>
<proteinExistence type="predicted"/>
<dbReference type="InterPro" id="IPR035901">
    <property type="entry name" value="GIY-YIG_endonuc_sf"/>
</dbReference>
<dbReference type="EMBL" id="JAPDHZ010000003">
    <property type="protein sequence ID" value="MDG0791379.1"/>
    <property type="molecule type" value="Genomic_DNA"/>
</dbReference>
<gene>
    <name evidence="1" type="ORF">OMP38_11250</name>
</gene>
<keyword evidence="2" id="KW-1185">Reference proteome</keyword>
<evidence type="ECO:0000313" key="1">
    <source>
        <dbReference type="EMBL" id="MDG0791379.1"/>
    </source>
</evidence>
<reference evidence="1 2" key="1">
    <citation type="submission" date="2022-10" db="EMBL/GenBank/DDBJ databases">
        <title>Comparative genomic analysis of Cohnella hashimotonis sp. nov., isolated from the International Space Station.</title>
        <authorList>
            <person name="Simpson A."/>
            <person name="Venkateswaran K."/>
        </authorList>
    </citation>
    <scope>NUCLEOTIDE SEQUENCE [LARGE SCALE GENOMIC DNA]</scope>
    <source>
        <strain evidence="1 2">DSM 18997</strain>
    </source>
</reference>
<dbReference type="Proteomes" id="UP001153387">
    <property type="component" value="Unassembled WGS sequence"/>
</dbReference>
<evidence type="ECO:0000313" key="2">
    <source>
        <dbReference type="Proteomes" id="UP001153387"/>
    </source>
</evidence>